<feature type="domain" description="Protein kinase" evidence="8">
    <location>
        <begin position="11"/>
        <end position="270"/>
    </location>
</feature>
<evidence type="ECO:0000259" key="8">
    <source>
        <dbReference type="PROSITE" id="PS50011"/>
    </source>
</evidence>
<dbReference type="AlphaFoldDB" id="A0A9X3MW84"/>
<comment type="caution">
    <text evidence="9">The sequence shown here is derived from an EMBL/GenBank/DDBJ whole genome shotgun (WGS) entry which is preliminary data.</text>
</comment>
<dbReference type="EMBL" id="JAPDOD010000018">
    <property type="protein sequence ID" value="MDA0162457.1"/>
    <property type="molecule type" value="Genomic_DNA"/>
</dbReference>
<dbReference type="InterPro" id="IPR008271">
    <property type="entry name" value="Ser/Thr_kinase_AS"/>
</dbReference>
<keyword evidence="2 9" id="KW-0723">Serine/threonine-protein kinase</keyword>
<evidence type="ECO:0000256" key="3">
    <source>
        <dbReference type="ARBA" id="ARBA00022679"/>
    </source>
</evidence>
<keyword evidence="4 7" id="KW-0547">Nucleotide-binding</keyword>
<proteinExistence type="predicted"/>
<dbReference type="GO" id="GO:0004674">
    <property type="term" value="F:protein serine/threonine kinase activity"/>
    <property type="evidence" value="ECO:0007669"/>
    <property type="project" value="UniProtKB-KW"/>
</dbReference>
<reference evidence="9" key="1">
    <citation type="submission" date="2022-10" db="EMBL/GenBank/DDBJ databases">
        <title>The WGS of Solirubrobacter ginsenosidimutans DSM 21036.</title>
        <authorList>
            <person name="Jiang Z."/>
        </authorList>
    </citation>
    <scope>NUCLEOTIDE SEQUENCE</scope>
    <source>
        <strain evidence="9">DSM 21036</strain>
    </source>
</reference>
<keyword evidence="10" id="KW-1185">Reference proteome</keyword>
<dbReference type="RefSeq" id="WP_270041697.1">
    <property type="nucleotide sequence ID" value="NZ_JAPDOD010000018.1"/>
</dbReference>
<dbReference type="GO" id="GO:0005524">
    <property type="term" value="F:ATP binding"/>
    <property type="evidence" value="ECO:0007669"/>
    <property type="project" value="UniProtKB-UniRule"/>
</dbReference>
<dbReference type="SMART" id="SM00220">
    <property type="entry name" value="S_TKc"/>
    <property type="match status" value="1"/>
</dbReference>
<dbReference type="CDD" id="cd14014">
    <property type="entry name" value="STKc_PknB_like"/>
    <property type="match status" value="1"/>
</dbReference>
<keyword evidence="3" id="KW-0808">Transferase</keyword>
<dbReference type="PROSITE" id="PS00108">
    <property type="entry name" value="PROTEIN_KINASE_ST"/>
    <property type="match status" value="1"/>
</dbReference>
<dbReference type="PANTHER" id="PTHR43289:SF6">
    <property type="entry name" value="SERINE_THREONINE-PROTEIN KINASE NEKL-3"/>
    <property type="match status" value="1"/>
</dbReference>
<dbReference type="PANTHER" id="PTHR43289">
    <property type="entry name" value="MITOGEN-ACTIVATED PROTEIN KINASE KINASE KINASE 20-RELATED"/>
    <property type="match status" value="1"/>
</dbReference>
<dbReference type="InterPro" id="IPR011009">
    <property type="entry name" value="Kinase-like_dom_sf"/>
</dbReference>
<dbReference type="Gene3D" id="1.10.510.10">
    <property type="entry name" value="Transferase(Phosphotransferase) domain 1"/>
    <property type="match status" value="1"/>
</dbReference>
<accession>A0A9X3MW84</accession>
<dbReference type="EC" id="2.7.11.1" evidence="1"/>
<evidence type="ECO:0000256" key="5">
    <source>
        <dbReference type="ARBA" id="ARBA00022777"/>
    </source>
</evidence>
<name>A0A9X3MW84_9ACTN</name>
<keyword evidence="6 7" id="KW-0067">ATP-binding</keyword>
<keyword evidence="5 9" id="KW-0418">Kinase</keyword>
<gene>
    <name evidence="9" type="ORF">OM076_19445</name>
</gene>
<dbReference type="Gene3D" id="3.30.200.20">
    <property type="entry name" value="Phosphorylase Kinase, domain 1"/>
    <property type="match status" value="1"/>
</dbReference>
<evidence type="ECO:0000313" key="9">
    <source>
        <dbReference type="EMBL" id="MDA0162457.1"/>
    </source>
</evidence>
<evidence type="ECO:0000256" key="7">
    <source>
        <dbReference type="PROSITE-ProRule" id="PRU10141"/>
    </source>
</evidence>
<dbReference type="InterPro" id="IPR000719">
    <property type="entry name" value="Prot_kinase_dom"/>
</dbReference>
<evidence type="ECO:0000256" key="6">
    <source>
        <dbReference type="ARBA" id="ARBA00022840"/>
    </source>
</evidence>
<dbReference type="InterPro" id="IPR017441">
    <property type="entry name" value="Protein_kinase_ATP_BS"/>
</dbReference>
<dbReference type="Pfam" id="PF00069">
    <property type="entry name" value="Pkinase"/>
    <property type="match status" value="1"/>
</dbReference>
<sequence length="412" mass="43560">MIEVGSVVAGHRILRLVGRGGMGVVYEAVEESLGRTVALKLVAPERAGEPGFRERFIAESRLAASIDHPNVLPVFKAGEEDGLLYLAMRFVDGADLRSAAPLDPMRAAHIVAQIGAALDAAHARRLVHRDVKPANVLIAAGDHAYLTDFGLVKALDETTGQTRTGNLVGTLDYVAPERIRGEGDGPASDLYSLGCVLYYTLTGAVPFPLEGTERKLWAHLSEPPPTVGSAFDSVIARAMAKDPLARYESGAALGVAAIAAAGGSRPSPLLLDAARRCERGIRAAAPELAGQAVELVAAFEHAAVRAALLREALADTPPERVERRLADVRAGHDPGKAKLVAALAQHLAVQRKMQTALAGFDADTERILLELETVRGRVLADDTTAGERLASLQDEIETIAERLDRAGGESAT</sequence>
<evidence type="ECO:0000313" key="10">
    <source>
        <dbReference type="Proteomes" id="UP001149140"/>
    </source>
</evidence>
<protein>
    <recommendedName>
        <fullName evidence="1">non-specific serine/threonine protein kinase</fullName>
        <ecNumber evidence="1">2.7.11.1</ecNumber>
    </recommendedName>
</protein>
<dbReference type="Proteomes" id="UP001149140">
    <property type="component" value="Unassembled WGS sequence"/>
</dbReference>
<evidence type="ECO:0000256" key="4">
    <source>
        <dbReference type="ARBA" id="ARBA00022741"/>
    </source>
</evidence>
<dbReference type="PROSITE" id="PS00107">
    <property type="entry name" value="PROTEIN_KINASE_ATP"/>
    <property type="match status" value="1"/>
</dbReference>
<dbReference type="PROSITE" id="PS50011">
    <property type="entry name" value="PROTEIN_KINASE_DOM"/>
    <property type="match status" value="1"/>
</dbReference>
<evidence type="ECO:0000256" key="2">
    <source>
        <dbReference type="ARBA" id="ARBA00022527"/>
    </source>
</evidence>
<feature type="binding site" evidence="7">
    <location>
        <position position="40"/>
    </location>
    <ligand>
        <name>ATP</name>
        <dbReference type="ChEBI" id="CHEBI:30616"/>
    </ligand>
</feature>
<evidence type="ECO:0000256" key="1">
    <source>
        <dbReference type="ARBA" id="ARBA00012513"/>
    </source>
</evidence>
<organism evidence="9 10">
    <name type="scientific">Solirubrobacter ginsenosidimutans</name>
    <dbReference type="NCBI Taxonomy" id="490573"/>
    <lineage>
        <taxon>Bacteria</taxon>
        <taxon>Bacillati</taxon>
        <taxon>Actinomycetota</taxon>
        <taxon>Thermoleophilia</taxon>
        <taxon>Solirubrobacterales</taxon>
        <taxon>Solirubrobacteraceae</taxon>
        <taxon>Solirubrobacter</taxon>
    </lineage>
</organism>
<dbReference type="SUPFAM" id="SSF56112">
    <property type="entry name" value="Protein kinase-like (PK-like)"/>
    <property type="match status" value="1"/>
</dbReference>